<feature type="transmembrane region" description="Helical" evidence="4">
    <location>
        <begin position="7"/>
        <end position="25"/>
    </location>
</feature>
<evidence type="ECO:0000256" key="3">
    <source>
        <dbReference type="PROSITE-ProRule" id="PRU00473"/>
    </source>
</evidence>
<comment type="caution">
    <text evidence="6">The sequence shown here is derived from an EMBL/GenBank/DDBJ whole genome shotgun (WGS) entry which is preliminary data.</text>
</comment>
<dbReference type="SUPFAM" id="SSF103088">
    <property type="entry name" value="OmpA-like"/>
    <property type="match status" value="1"/>
</dbReference>
<gene>
    <name evidence="6" type="ORF">ACFFJ3_15480</name>
</gene>
<proteinExistence type="predicted"/>
<dbReference type="InterPro" id="IPR006665">
    <property type="entry name" value="OmpA-like"/>
</dbReference>
<dbReference type="Pfam" id="PF00691">
    <property type="entry name" value="OmpA"/>
    <property type="match status" value="1"/>
</dbReference>
<dbReference type="InterPro" id="IPR050330">
    <property type="entry name" value="Bact_OuterMem_StrucFunc"/>
</dbReference>
<name>A0ABV6EFW1_9GAMM</name>
<evidence type="ECO:0000313" key="7">
    <source>
        <dbReference type="Proteomes" id="UP001589792"/>
    </source>
</evidence>
<organism evidence="6 7">
    <name type="scientific">Serratia aquatilis</name>
    <dbReference type="NCBI Taxonomy" id="1737515"/>
    <lineage>
        <taxon>Bacteria</taxon>
        <taxon>Pseudomonadati</taxon>
        <taxon>Pseudomonadota</taxon>
        <taxon>Gammaproteobacteria</taxon>
        <taxon>Enterobacterales</taxon>
        <taxon>Yersiniaceae</taxon>
        <taxon>Serratia</taxon>
    </lineage>
</organism>
<dbReference type="RefSeq" id="WP_380676929.1">
    <property type="nucleotide sequence ID" value="NZ_CP173186.1"/>
</dbReference>
<dbReference type="PANTHER" id="PTHR30329">
    <property type="entry name" value="STATOR ELEMENT OF FLAGELLAR MOTOR COMPLEX"/>
    <property type="match status" value="1"/>
</dbReference>
<dbReference type="InterPro" id="IPR006664">
    <property type="entry name" value="OMP_bac"/>
</dbReference>
<keyword evidence="4" id="KW-1133">Transmembrane helix</keyword>
<evidence type="ECO:0000256" key="2">
    <source>
        <dbReference type="ARBA" id="ARBA00023136"/>
    </source>
</evidence>
<dbReference type="EMBL" id="JBHLXG010000016">
    <property type="protein sequence ID" value="MFC0227882.1"/>
    <property type="molecule type" value="Genomic_DNA"/>
</dbReference>
<sequence length="577" mass="63451">MSLWWQRGLWCWAGLLASLLCLVFLPFSAWVRGLAFLLVLVVCMLGLWRTGRPSGEPLTDGRFEGLPPDNTRLPVVLVCGDGLASLFGADTLHQSTYGCWLRVDDASTLRQCAQQLLWQRPTWASQLAVMVSVNPQQQRDQRALANLLYELRWQLAQLRRDTRCTLPLLLCSTVATSLARAPLWLAQQSAQSVTLWPSVTLPETWTEWQGQGNVAEQADRMRQAILFRHHHEWLMAQVLPALQARNDDVASILPQQVLLHQVTGLPGLMSGSLWQQWLVNHTALTQVAGWHPEPGEERDRSPFPDFIFADLTLGSGVSSRQRGLQQAFNLLTVALAVALCSSAWQNRQLLQRIAFDIHQYHSVAMTDYALKAQAVGVLRQDAAQLDDAFRNGEPMRLGLGLYQGERLRTPLMAAIKSYVPPPTIATPMVVNTPQAPQTLRLDSLSLFDTGKAMLKPASTQVLQNALLNIKAKPGWLIVIAGHTDSTGNAQTNQQLSLKRAEAVRDWLVQTGGMPPGCFAVQGLGASRPVATNETEAGRAANRRVEISLLPQADACQAAGALSASSARDGAITSKMEK</sequence>
<dbReference type="PRINTS" id="PR01021">
    <property type="entry name" value="OMPADOMAIN"/>
</dbReference>
<dbReference type="InterPro" id="IPR036737">
    <property type="entry name" value="OmpA-like_sf"/>
</dbReference>
<evidence type="ECO:0000259" key="5">
    <source>
        <dbReference type="PROSITE" id="PS51123"/>
    </source>
</evidence>
<keyword evidence="7" id="KW-1185">Reference proteome</keyword>
<dbReference type="PROSITE" id="PS51123">
    <property type="entry name" value="OMPA_2"/>
    <property type="match status" value="1"/>
</dbReference>
<dbReference type="Proteomes" id="UP001589792">
    <property type="component" value="Unassembled WGS sequence"/>
</dbReference>
<dbReference type="PANTHER" id="PTHR30329:SF20">
    <property type="entry name" value="EXPORTED PROTEIN"/>
    <property type="match status" value="1"/>
</dbReference>
<protein>
    <submittedName>
        <fullName evidence="6">OmpA family protein</fullName>
    </submittedName>
</protein>
<accession>A0ABV6EFW1</accession>
<evidence type="ECO:0000313" key="6">
    <source>
        <dbReference type="EMBL" id="MFC0227882.1"/>
    </source>
</evidence>
<comment type="subcellular location">
    <subcellularLocation>
        <location evidence="1">Cell outer membrane</location>
    </subcellularLocation>
</comment>
<feature type="domain" description="OmpA-like" evidence="5">
    <location>
        <begin position="434"/>
        <end position="552"/>
    </location>
</feature>
<evidence type="ECO:0000256" key="4">
    <source>
        <dbReference type="SAM" id="Phobius"/>
    </source>
</evidence>
<evidence type="ECO:0000256" key="1">
    <source>
        <dbReference type="ARBA" id="ARBA00004442"/>
    </source>
</evidence>
<dbReference type="Gene3D" id="3.30.1330.60">
    <property type="entry name" value="OmpA-like domain"/>
    <property type="match status" value="1"/>
</dbReference>
<reference evidence="6 7" key="1">
    <citation type="submission" date="2024-09" db="EMBL/GenBank/DDBJ databases">
        <authorList>
            <person name="Sun Q."/>
            <person name="Mori K."/>
        </authorList>
    </citation>
    <scope>NUCLEOTIDE SEQUENCE [LARGE SCALE GENOMIC DNA]</scope>
    <source>
        <strain evidence="6 7">CCM 8626</strain>
    </source>
</reference>
<dbReference type="CDD" id="cd07185">
    <property type="entry name" value="OmpA_C-like"/>
    <property type="match status" value="1"/>
</dbReference>
<keyword evidence="2 3" id="KW-0472">Membrane</keyword>
<keyword evidence="4" id="KW-0812">Transmembrane</keyword>